<dbReference type="EMBL" id="LATX01002462">
    <property type="protein sequence ID" value="KTB28848.1"/>
    <property type="molecule type" value="Genomic_DNA"/>
</dbReference>
<dbReference type="AlphaFoldDB" id="A0A0W0EXP3"/>
<dbReference type="GO" id="GO:0034501">
    <property type="term" value="P:protein localization to kinetochore"/>
    <property type="evidence" value="ECO:0007669"/>
    <property type="project" value="InterPro"/>
</dbReference>
<proteinExistence type="predicted"/>
<feature type="domain" description="Kinetochore protein Sos7 coiled-coil" evidence="2">
    <location>
        <begin position="68"/>
        <end position="143"/>
    </location>
</feature>
<evidence type="ECO:0000259" key="2">
    <source>
        <dbReference type="Pfam" id="PF20882"/>
    </source>
</evidence>
<organism evidence="3 4">
    <name type="scientific">Moniliophthora roreri</name>
    <name type="common">Frosty pod rot fungus</name>
    <name type="synonym">Monilia roreri</name>
    <dbReference type="NCBI Taxonomy" id="221103"/>
    <lineage>
        <taxon>Eukaryota</taxon>
        <taxon>Fungi</taxon>
        <taxon>Dikarya</taxon>
        <taxon>Basidiomycota</taxon>
        <taxon>Agaricomycotina</taxon>
        <taxon>Agaricomycetes</taxon>
        <taxon>Agaricomycetidae</taxon>
        <taxon>Agaricales</taxon>
        <taxon>Marasmiineae</taxon>
        <taxon>Marasmiaceae</taxon>
        <taxon>Moniliophthora</taxon>
    </lineage>
</organism>
<feature type="coiled-coil region" evidence="1">
    <location>
        <begin position="181"/>
        <end position="243"/>
    </location>
</feature>
<evidence type="ECO:0000313" key="4">
    <source>
        <dbReference type="Proteomes" id="UP000054988"/>
    </source>
</evidence>
<reference evidence="3 4" key="1">
    <citation type="submission" date="2015-12" db="EMBL/GenBank/DDBJ databases">
        <title>Draft genome sequence of Moniliophthora roreri, the causal agent of frosty pod rot of cacao.</title>
        <authorList>
            <person name="Aime M.C."/>
            <person name="Diaz-Valderrama J.R."/>
            <person name="Kijpornyongpan T."/>
            <person name="Phillips-Mora W."/>
        </authorList>
    </citation>
    <scope>NUCLEOTIDE SEQUENCE [LARGE SCALE GENOMIC DNA]</scope>
    <source>
        <strain evidence="3 4">MCA 2952</strain>
    </source>
</reference>
<evidence type="ECO:0000256" key="1">
    <source>
        <dbReference type="SAM" id="Coils"/>
    </source>
</evidence>
<sequence>MDQEKNLSAAKSLETLFESSDLHILRNISALNTHKFEKDDETAMPDIEETENKDPAIIAMDVASQVSYLRKLKFQFLEQNAKDKYVKSIVSDIDDAPLVTDEDNKQLRLQNEERKKKLKVSKDRLAQIQGDIRTLAPLVEEDYEKVKTATSKAADLAQKIIDARLALSRLRQLHPHPRLTIQTADQKLADQVTEMQELADQIESVQNQVQTVKHRLKGGALEVESLRVQRAEAEKNVKMARVDEDDGRLVPLYDWFTVSLSLHRSMHGLENMELVSENEIRLQYRIQETKLGDHLVTIILIFVPDSRQLAAAEVAGLEDIGVDPGDVVDAHVQMNDVQGLISAVLARARAGA</sequence>
<dbReference type="InterPro" id="IPR037475">
    <property type="entry name" value="Sos7"/>
</dbReference>
<name>A0A0W0EXP3_MONRR</name>
<dbReference type="PANTHER" id="PTHR37329:SF1">
    <property type="entry name" value="KINETOCHORE PROTEIN SOS7"/>
    <property type="match status" value="1"/>
</dbReference>
<dbReference type="Pfam" id="PF20882">
    <property type="entry name" value="Sos7"/>
    <property type="match status" value="1"/>
</dbReference>
<accession>A0A0W0EXP3</accession>
<dbReference type="Proteomes" id="UP000054988">
    <property type="component" value="Unassembled WGS sequence"/>
</dbReference>
<dbReference type="PANTHER" id="PTHR37329">
    <property type="entry name" value="KINETOCHORE PROTEIN SOS7"/>
    <property type="match status" value="1"/>
</dbReference>
<evidence type="ECO:0000313" key="3">
    <source>
        <dbReference type="EMBL" id="KTB28848.1"/>
    </source>
</evidence>
<protein>
    <recommendedName>
        <fullName evidence="2">Kinetochore protein Sos7 coiled-coil domain-containing protein</fullName>
    </recommendedName>
</protein>
<dbReference type="GO" id="GO:0051315">
    <property type="term" value="P:attachment of mitotic spindle microtubules to kinetochore"/>
    <property type="evidence" value="ECO:0007669"/>
    <property type="project" value="TreeGrafter"/>
</dbReference>
<dbReference type="eggNOG" id="ENOG502S6XI">
    <property type="taxonomic scope" value="Eukaryota"/>
</dbReference>
<dbReference type="InterPro" id="IPR048781">
    <property type="entry name" value="Sos7_CC"/>
</dbReference>
<comment type="caution">
    <text evidence="3">The sequence shown here is derived from an EMBL/GenBank/DDBJ whole genome shotgun (WGS) entry which is preliminary data.</text>
</comment>
<dbReference type="GO" id="GO:0000776">
    <property type="term" value="C:kinetochore"/>
    <property type="evidence" value="ECO:0007669"/>
    <property type="project" value="InterPro"/>
</dbReference>
<gene>
    <name evidence="3" type="ORF">WG66_18552</name>
</gene>
<keyword evidence="1" id="KW-0175">Coiled coil</keyword>